<keyword evidence="6" id="KW-0119">Carbohydrate metabolism</keyword>
<dbReference type="EMBL" id="CP002343">
    <property type="protein sequence ID" value="ADU47643.1"/>
    <property type="molecule type" value="Genomic_DNA"/>
</dbReference>
<evidence type="ECO:0000256" key="6">
    <source>
        <dbReference type="ARBA" id="ARBA00023277"/>
    </source>
</evidence>
<reference evidence="9 10" key="1">
    <citation type="journal article" date="2010" name="Stand. Genomic Sci.">
        <title>Complete genome sequence of Intrasporangium calvum type strain (7 KIP).</title>
        <authorList>
            <person name="Del Rio T.G."/>
            <person name="Chertkov O."/>
            <person name="Yasawong M."/>
            <person name="Lucas S."/>
            <person name="Deshpande S."/>
            <person name="Cheng J.F."/>
            <person name="Detter C."/>
            <person name="Tapia R."/>
            <person name="Han C."/>
            <person name="Goodwin L."/>
            <person name="Pitluck S."/>
            <person name="Liolios K."/>
            <person name="Ivanova N."/>
            <person name="Mavromatis K."/>
            <person name="Pati A."/>
            <person name="Chen A."/>
            <person name="Palaniappan K."/>
            <person name="Land M."/>
            <person name="Hauser L."/>
            <person name="Chang Y.J."/>
            <person name="Jeffries C.D."/>
            <person name="Rohde M."/>
            <person name="Pukall R."/>
            <person name="Sikorski J."/>
            <person name="Goker M."/>
            <person name="Woyke T."/>
            <person name="Bristow J."/>
            <person name="Eisen J.A."/>
            <person name="Markowitz V."/>
            <person name="Hugenholtz P."/>
            <person name="Kyrpides N.C."/>
            <person name="Klenk H.P."/>
            <person name="Lapidus A."/>
        </authorList>
    </citation>
    <scope>NUCLEOTIDE SEQUENCE [LARGE SCALE GENOMIC DNA]</scope>
    <source>
        <strain evidence="10">ATCC 23552 / DSM 43043 / JCM 3097 / NBRC 12989 / 7 KIP</strain>
    </source>
</reference>
<evidence type="ECO:0000256" key="4">
    <source>
        <dbReference type="ARBA" id="ARBA00022777"/>
    </source>
</evidence>
<feature type="domain" description="Four-carbon acid sugar kinase nucleotide binding" evidence="8">
    <location>
        <begin position="312"/>
        <end position="473"/>
    </location>
</feature>
<evidence type="ECO:0000313" key="10">
    <source>
        <dbReference type="Proteomes" id="UP000008914"/>
    </source>
</evidence>
<dbReference type="KEGG" id="ica:Intca_1122"/>
<dbReference type="InterPro" id="IPR031475">
    <property type="entry name" value="NBD_C"/>
</dbReference>
<keyword evidence="2" id="KW-0808">Transferase</keyword>
<dbReference type="Gene3D" id="3.40.50.10840">
    <property type="entry name" value="Putative sugar-binding, N-terminal domain"/>
    <property type="match status" value="1"/>
</dbReference>
<dbReference type="RefSeq" id="WP_013491961.1">
    <property type="nucleotide sequence ID" value="NC_014830.1"/>
</dbReference>
<dbReference type="eggNOG" id="COG3395">
    <property type="taxonomic scope" value="Bacteria"/>
</dbReference>
<feature type="domain" description="Four-carbon acid sugar kinase N-terminal" evidence="7">
    <location>
        <begin position="41"/>
        <end position="282"/>
    </location>
</feature>
<dbReference type="Pfam" id="PF17042">
    <property type="entry name" value="NBD_C"/>
    <property type="match status" value="1"/>
</dbReference>
<dbReference type="InterPro" id="IPR042213">
    <property type="entry name" value="NBD_C_sf"/>
</dbReference>
<keyword evidence="10" id="KW-1185">Reference proteome</keyword>
<evidence type="ECO:0000256" key="3">
    <source>
        <dbReference type="ARBA" id="ARBA00022741"/>
    </source>
</evidence>
<keyword evidence="5" id="KW-0067">ATP-binding</keyword>
<dbReference type="AlphaFoldDB" id="E6SE30"/>
<dbReference type="Gene3D" id="3.40.980.20">
    <property type="entry name" value="Four-carbon acid sugar kinase, nucleotide binding domain"/>
    <property type="match status" value="1"/>
</dbReference>
<protein>
    <submittedName>
        <fullName evidence="9">Type III effector Hrp-dependent outer domain protein</fullName>
    </submittedName>
</protein>
<evidence type="ECO:0000313" key="9">
    <source>
        <dbReference type="EMBL" id="ADU47643.1"/>
    </source>
</evidence>
<organism evidence="9 10">
    <name type="scientific">Intrasporangium calvum (strain ATCC 23552 / DSM 43043 / JCM 3097 / NBRC 12989 / NCIMB 10167 / NRRL B-3866 / 7 KIP)</name>
    <dbReference type="NCBI Taxonomy" id="710696"/>
    <lineage>
        <taxon>Bacteria</taxon>
        <taxon>Bacillati</taxon>
        <taxon>Actinomycetota</taxon>
        <taxon>Actinomycetes</taxon>
        <taxon>Micrococcales</taxon>
        <taxon>Intrasporangiaceae</taxon>
        <taxon>Intrasporangium</taxon>
    </lineage>
</organism>
<keyword evidence="3" id="KW-0547">Nucleotide-binding</keyword>
<comment type="similarity">
    <text evidence="1">Belongs to the four-carbon acid sugar kinase family.</text>
</comment>
<dbReference type="GO" id="GO:0016301">
    <property type="term" value="F:kinase activity"/>
    <property type="evidence" value="ECO:0007669"/>
    <property type="project" value="UniProtKB-KW"/>
</dbReference>
<dbReference type="GO" id="GO:0005524">
    <property type="term" value="F:ATP binding"/>
    <property type="evidence" value="ECO:0007669"/>
    <property type="project" value="UniProtKB-KW"/>
</dbReference>
<evidence type="ECO:0000256" key="1">
    <source>
        <dbReference type="ARBA" id="ARBA00005715"/>
    </source>
</evidence>
<evidence type="ECO:0000256" key="2">
    <source>
        <dbReference type="ARBA" id="ARBA00022679"/>
    </source>
</evidence>
<gene>
    <name evidence="9" type="ordered locus">Intca_1122</name>
</gene>
<dbReference type="HOGENOM" id="CLU_044742_0_0_11"/>
<keyword evidence="4" id="KW-0418">Kinase</keyword>
<evidence type="ECO:0000259" key="8">
    <source>
        <dbReference type="Pfam" id="PF17042"/>
    </source>
</evidence>
<dbReference type="Pfam" id="PF07005">
    <property type="entry name" value="SBD_N"/>
    <property type="match status" value="1"/>
</dbReference>
<accession>E6SE30</accession>
<dbReference type="InterPro" id="IPR010737">
    <property type="entry name" value="4-carb_acid_sugar_kinase_N"/>
</dbReference>
<proteinExistence type="inferred from homology"/>
<dbReference type="STRING" id="710696.Intca_1122"/>
<evidence type="ECO:0000259" key="7">
    <source>
        <dbReference type="Pfam" id="PF07005"/>
    </source>
</evidence>
<dbReference type="InterPro" id="IPR037051">
    <property type="entry name" value="4-carb_acid_sugar_kinase_N_sf"/>
</dbReference>
<evidence type="ECO:0000256" key="5">
    <source>
        <dbReference type="ARBA" id="ARBA00022840"/>
    </source>
</evidence>
<sequence length="483" mass="50196">MSTDVLGRQTKELLLAGLPDPLTVTASDVRAARAATTPRRLVVLDDDPTGTQSVGDLPVLTSWTEGDLAWAFGTGAPAVYVMTNTRSLDPQDAARRNSEAAGNALLAAARVGVEVDFVSRSDSTLRGHYPLEPDVLTQVLAESGVAVDGVVIVPAFGEAGRITVRSVHYAGSEAEGYVPASETEFAKDATFGYASSDLRDWVEEKTGGRIAAHDVTAITLDLLRSGPGAVAEVLGSLTDAQPVVVDIVEESDLRVLALALLQAEAAGKRFVHRVGPPFVRALIGQDVLEPLTSADVAAIRAGGKGETSPYGLVVVGSHVALTTRQLARLEERQAPVVVTIDVEQVLGAGRADHLDGVVADTVKALAEGNVVVRTSRVLVTGADAGGSLDIARQVSDAVVEVVHRVLEAAPPRFVVAKGGITSSDVASRGLEISRAMVRGPMLPGIVSLWEPTEGPARGIPYIVFAGNVGSDASLADVVAKLTD</sequence>
<dbReference type="SUPFAM" id="SSF142764">
    <property type="entry name" value="YgbK-like"/>
    <property type="match status" value="1"/>
</dbReference>
<name>E6SE30_INTC7</name>
<dbReference type="Proteomes" id="UP000008914">
    <property type="component" value="Chromosome"/>
</dbReference>